<dbReference type="Proteomes" id="UP001219525">
    <property type="component" value="Unassembled WGS sequence"/>
</dbReference>
<feature type="compositionally biased region" description="Pro residues" evidence="1">
    <location>
        <begin position="289"/>
        <end position="301"/>
    </location>
</feature>
<keyword evidence="2" id="KW-0812">Transmembrane</keyword>
<gene>
    <name evidence="3" type="ORF">GGX14DRAFT_675942</name>
</gene>
<feature type="region of interest" description="Disordered" evidence="1">
    <location>
        <begin position="289"/>
        <end position="311"/>
    </location>
</feature>
<evidence type="ECO:0000256" key="2">
    <source>
        <dbReference type="SAM" id="Phobius"/>
    </source>
</evidence>
<dbReference type="EMBL" id="JARJCW010000009">
    <property type="protein sequence ID" value="KAJ7220768.1"/>
    <property type="molecule type" value="Genomic_DNA"/>
</dbReference>
<evidence type="ECO:0000313" key="3">
    <source>
        <dbReference type="EMBL" id="KAJ7220768.1"/>
    </source>
</evidence>
<organism evidence="3 4">
    <name type="scientific">Mycena pura</name>
    <dbReference type="NCBI Taxonomy" id="153505"/>
    <lineage>
        <taxon>Eukaryota</taxon>
        <taxon>Fungi</taxon>
        <taxon>Dikarya</taxon>
        <taxon>Basidiomycota</taxon>
        <taxon>Agaricomycotina</taxon>
        <taxon>Agaricomycetes</taxon>
        <taxon>Agaricomycetidae</taxon>
        <taxon>Agaricales</taxon>
        <taxon>Marasmiineae</taxon>
        <taxon>Mycenaceae</taxon>
        <taxon>Mycena</taxon>
    </lineage>
</organism>
<keyword evidence="2" id="KW-0472">Membrane</keyword>
<feature type="region of interest" description="Disordered" evidence="1">
    <location>
        <begin position="230"/>
        <end position="263"/>
    </location>
</feature>
<comment type="caution">
    <text evidence="3">The sequence shown here is derived from an EMBL/GenBank/DDBJ whole genome shotgun (WGS) entry which is preliminary data.</text>
</comment>
<reference evidence="3" key="1">
    <citation type="submission" date="2023-03" db="EMBL/GenBank/DDBJ databases">
        <title>Massive genome expansion in bonnet fungi (Mycena s.s.) driven by repeated elements and novel gene families across ecological guilds.</title>
        <authorList>
            <consortium name="Lawrence Berkeley National Laboratory"/>
            <person name="Harder C.B."/>
            <person name="Miyauchi S."/>
            <person name="Viragh M."/>
            <person name="Kuo A."/>
            <person name="Thoen E."/>
            <person name="Andreopoulos B."/>
            <person name="Lu D."/>
            <person name="Skrede I."/>
            <person name="Drula E."/>
            <person name="Henrissat B."/>
            <person name="Morin E."/>
            <person name="Kohler A."/>
            <person name="Barry K."/>
            <person name="LaButti K."/>
            <person name="Morin E."/>
            <person name="Salamov A."/>
            <person name="Lipzen A."/>
            <person name="Mereny Z."/>
            <person name="Hegedus B."/>
            <person name="Baldrian P."/>
            <person name="Stursova M."/>
            <person name="Weitz H."/>
            <person name="Taylor A."/>
            <person name="Grigoriev I.V."/>
            <person name="Nagy L.G."/>
            <person name="Martin F."/>
            <person name="Kauserud H."/>
        </authorList>
    </citation>
    <scope>NUCLEOTIDE SEQUENCE</scope>
    <source>
        <strain evidence="3">9144</strain>
    </source>
</reference>
<dbReference type="AlphaFoldDB" id="A0AAD6YHU0"/>
<keyword evidence="2" id="KW-1133">Transmembrane helix</keyword>
<proteinExistence type="predicted"/>
<feature type="compositionally biased region" description="Pro residues" evidence="1">
    <location>
        <begin position="236"/>
        <end position="253"/>
    </location>
</feature>
<protein>
    <recommendedName>
        <fullName evidence="5">Transmembrane protein</fullName>
    </recommendedName>
</protein>
<feature type="compositionally biased region" description="Pro residues" evidence="1">
    <location>
        <begin position="446"/>
        <end position="455"/>
    </location>
</feature>
<accession>A0AAD6YHU0</accession>
<dbReference type="PRINTS" id="PR01217">
    <property type="entry name" value="PRICHEXTENSN"/>
</dbReference>
<feature type="compositionally biased region" description="Low complexity" evidence="1">
    <location>
        <begin position="356"/>
        <end position="376"/>
    </location>
</feature>
<evidence type="ECO:0000256" key="1">
    <source>
        <dbReference type="SAM" id="MobiDB-lite"/>
    </source>
</evidence>
<feature type="region of interest" description="Disordered" evidence="1">
    <location>
        <begin position="356"/>
        <end position="393"/>
    </location>
</feature>
<evidence type="ECO:0000313" key="4">
    <source>
        <dbReference type="Proteomes" id="UP001219525"/>
    </source>
</evidence>
<name>A0AAD6YHU0_9AGAR</name>
<feature type="transmembrane region" description="Helical" evidence="2">
    <location>
        <begin position="199"/>
        <end position="219"/>
    </location>
</feature>
<sequence length="455" mass="46252">MSQPFSIIDDRDPSVQYTGTWVVGGTSHEYAGTVSSSLKSGDHFQVPFTGTGIAVYGTLDASSGGVKTSYSVDGATADTVTSGSSGQDSYQQLFWQSDPFSGGPHTLTVAMVAVNNVGGGEGTVWFDFFNVTHGAASALVASSSVSALYTSSPASAGANTIAGTTAYKTSKGSSTATSAASSATSSSRSVVAVKKTSHIALIAGVIVVVALVLFAAAIFHRRRRQARRYFPSVTNKPPPPFASPPPNSPPPTQPFFQNPAPAPPARPMSGIYGSAALLYGASHTAPASPAPAPAPYSPVPGPGGFDPRLRHNAGAAYAPLPTQSYAPPQRQAHAPSDAYAAIGESMLLYAGSGSGSVAPSSYAPSAYASSAPSSSARRGPLSVVGGAATDADGDSVVALKRRQQQVVDSYEHGLASGSAQLLQQAPTQHVDSGLRGGDTALKPHPMDLPPVYTPN</sequence>
<dbReference type="Gene3D" id="2.60.120.260">
    <property type="entry name" value="Galactose-binding domain-like"/>
    <property type="match status" value="1"/>
</dbReference>
<keyword evidence="4" id="KW-1185">Reference proteome</keyword>
<evidence type="ECO:0008006" key="5">
    <source>
        <dbReference type="Google" id="ProtNLM"/>
    </source>
</evidence>
<feature type="region of interest" description="Disordered" evidence="1">
    <location>
        <begin position="418"/>
        <end position="455"/>
    </location>
</feature>
<feature type="compositionally biased region" description="Polar residues" evidence="1">
    <location>
        <begin position="418"/>
        <end position="430"/>
    </location>
</feature>